<dbReference type="WBParaSite" id="nRc.2.0.1.t37426-RA">
    <property type="protein sequence ID" value="nRc.2.0.1.t37426-RA"/>
    <property type="gene ID" value="nRc.2.0.1.g37426"/>
</dbReference>
<proteinExistence type="predicted"/>
<protein>
    <submittedName>
        <fullName evidence="2">Uncharacterized protein</fullName>
    </submittedName>
</protein>
<organism evidence="1 2">
    <name type="scientific">Romanomermis culicivorax</name>
    <name type="common">Nematode worm</name>
    <dbReference type="NCBI Taxonomy" id="13658"/>
    <lineage>
        <taxon>Eukaryota</taxon>
        <taxon>Metazoa</taxon>
        <taxon>Ecdysozoa</taxon>
        <taxon>Nematoda</taxon>
        <taxon>Enoplea</taxon>
        <taxon>Dorylaimia</taxon>
        <taxon>Mermithida</taxon>
        <taxon>Mermithoidea</taxon>
        <taxon>Mermithidae</taxon>
        <taxon>Romanomermis</taxon>
    </lineage>
</organism>
<evidence type="ECO:0000313" key="1">
    <source>
        <dbReference type="Proteomes" id="UP000887565"/>
    </source>
</evidence>
<accession>A0A915KHG3</accession>
<evidence type="ECO:0000313" key="2">
    <source>
        <dbReference type="WBParaSite" id="nRc.2.0.1.t37426-RA"/>
    </source>
</evidence>
<sequence length="67" mass="7535">MKDGRQKIEAYFFTSEYPDESSGYPDESSGYPTHITNLDVTTLILDISDEKHSYSTVTKMSNGHPSD</sequence>
<reference evidence="2" key="1">
    <citation type="submission" date="2022-11" db="UniProtKB">
        <authorList>
            <consortium name="WormBaseParasite"/>
        </authorList>
    </citation>
    <scope>IDENTIFICATION</scope>
</reference>
<name>A0A915KHG3_ROMCU</name>
<dbReference type="Proteomes" id="UP000887565">
    <property type="component" value="Unplaced"/>
</dbReference>
<dbReference type="AlphaFoldDB" id="A0A915KHG3"/>
<keyword evidence="1" id="KW-1185">Reference proteome</keyword>